<dbReference type="InterPro" id="IPR021255">
    <property type="entry name" value="DUF2807"/>
</dbReference>
<dbReference type="EMBL" id="JACEZS010000008">
    <property type="protein sequence ID" value="MBA5605885.1"/>
    <property type="molecule type" value="Genomic_DNA"/>
</dbReference>
<sequence length="216" mass="22400">MCRLSLSLPLLATVLVPLSLLPAPAGAADSVRQLAPFIAINCKGPISITVNVGQPQSVTVSGSDDFVSQLKTEVVQNELTISLPERHGGQASNGHPHVAINLPSLSRLKVEGAGETIVNRVAGERLDVSYLGAGHLVANGKVKLLRLAAKGVGEVDTHALQAERVDVNFEGVGAVSVYARDTLNAIARGMGSLSYYGHPRVINKSVQGIGSVSAGD</sequence>
<name>A0A7W2I6Z2_9BURK</name>
<evidence type="ECO:0000313" key="4">
    <source>
        <dbReference type="Proteomes" id="UP000566711"/>
    </source>
</evidence>
<reference evidence="3 4" key="1">
    <citation type="submission" date="2020-07" db="EMBL/GenBank/DDBJ databases">
        <title>Novel species isolated from subtropical streams in China.</title>
        <authorList>
            <person name="Lu H."/>
        </authorList>
    </citation>
    <scope>NUCLEOTIDE SEQUENCE [LARGE SCALE GENOMIC DNA]</scope>
    <source>
        <strain evidence="3 4">FT3S</strain>
    </source>
</reference>
<organism evidence="3 4">
    <name type="scientific">Rugamonas fusca</name>
    <dbReference type="NCBI Taxonomy" id="2758568"/>
    <lineage>
        <taxon>Bacteria</taxon>
        <taxon>Pseudomonadati</taxon>
        <taxon>Pseudomonadota</taxon>
        <taxon>Betaproteobacteria</taxon>
        <taxon>Burkholderiales</taxon>
        <taxon>Oxalobacteraceae</taxon>
        <taxon>Telluria group</taxon>
        <taxon>Rugamonas</taxon>
    </lineage>
</organism>
<gene>
    <name evidence="3" type="ORF">H3H36_10995</name>
</gene>
<dbReference type="Pfam" id="PF10988">
    <property type="entry name" value="DUF2807"/>
    <property type="match status" value="1"/>
</dbReference>
<evidence type="ECO:0000259" key="2">
    <source>
        <dbReference type="Pfam" id="PF10988"/>
    </source>
</evidence>
<evidence type="ECO:0000313" key="3">
    <source>
        <dbReference type="EMBL" id="MBA5605885.1"/>
    </source>
</evidence>
<dbReference type="Gene3D" id="2.160.20.120">
    <property type="match status" value="1"/>
</dbReference>
<proteinExistence type="predicted"/>
<accession>A0A7W2I6Z2</accession>
<feature type="domain" description="Putative auto-transporter adhesin head GIN" evidence="2">
    <location>
        <begin position="37"/>
        <end position="199"/>
    </location>
</feature>
<comment type="caution">
    <text evidence="3">The sequence shown here is derived from an EMBL/GenBank/DDBJ whole genome shotgun (WGS) entry which is preliminary data.</text>
</comment>
<feature type="signal peptide" evidence="1">
    <location>
        <begin position="1"/>
        <end position="27"/>
    </location>
</feature>
<feature type="chain" id="PRO_5030591466" evidence="1">
    <location>
        <begin position="28"/>
        <end position="216"/>
    </location>
</feature>
<dbReference type="RefSeq" id="WP_182217331.1">
    <property type="nucleotide sequence ID" value="NZ_JACEZS010000008.1"/>
</dbReference>
<dbReference type="AlphaFoldDB" id="A0A7W2I6Z2"/>
<evidence type="ECO:0000256" key="1">
    <source>
        <dbReference type="SAM" id="SignalP"/>
    </source>
</evidence>
<protein>
    <submittedName>
        <fullName evidence="3">DUF2807 domain-containing protein</fullName>
    </submittedName>
</protein>
<keyword evidence="1" id="KW-0732">Signal</keyword>
<keyword evidence="4" id="KW-1185">Reference proteome</keyword>
<dbReference type="Proteomes" id="UP000566711">
    <property type="component" value="Unassembled WGS sequence"/>
</dbReference>